<evidence type="ECO:0000259" key="4">
    <source>
        <dbReference type="Pfam" id="PF13600"/>
    </source>
</evidence>
<evidence type="ECO:0000313" key="6">
    <source>
        <dbReference type="Proteomes" id="UP000010808"/>
    </source>
</evidence>
<evidence type="ECO:0000256" key="2">
    <source>
        <dbReference type="SAM" id="SignalP"/>
    </source>
</evidence>
<feature type="chain" id="PRO_5003947223" description="DUF4139 domain-containing protein" evidence="2">
    <location>
        <begin position="23"/>
        <end position="509"/>
    </location>
</feature>
<dbReference type="eggNOG" id="COG1196">
    <property type="taxonomic scope" value="Bacteria"/>
</dbReference>
<dbReference type="InterPro" id="IPR037291">
    <property type="entry name" value="DUF4139"/>
</dbReference>
<dbReference type="KEGG" id="dhy:DESAM_22217"/>
<dbReference type="EMBL" id="FO203522">
    <property type="protein sequence ID" value="CCO24484.1"/>
    <property type="molecule type" value="Genomic_DNA"/>
</dbReference>
<dbReference type="NCBIfam" id="TIGR02231">
    <property type="entry name" value="mucoidy inhibitor MuiA family protein"/>
    <property type="match status" value="1"/>
</dbReference>
<feature type="coiled-coil region" evidence="1">
    <location>
        <begin position="156"/>
        <end position="183"/>
    </location>
</feature>
<feature type="domain" description="DUF4139" evidence="3">
    <location>
        <begin position="205"/>
        <end position="498"/>
    </location>
</feature>
<dbReference type="AlphaFoldDB" id="L0RCK9"/>
<dbReference type="PATRIC" id="fig|1121451.3.peg.2437"/>
<sequence length="509" mass="56826">MQKKIFLLAMFIVIACCGLASAAVDRVVFYPSGADYTQQLRADIRTDVNGYYVLFTLSGQAEPDTFSIASLTKGVAVNDVSWSRSDLSQSPAAIETGKKIDQLKFKLDTVVSQRQAVQGGIMFWQERSKIQQTKSTELGKIADLVVSNLSKLYAQSAKLDMKIKELKDLIDELRRKLAEITGQGKRVWNVKVSVAAKGTKSAVFKVSYMLRNCGWTPKYKLDAYPATNKLKFTFEAEIRQGSGVDFNKCQIALATVKKRSRISPPNLQKWIIEPVVEEDVVVMERANYAAKSMMVADMAPSPAPRRVSKATYSLWEMGIKSIPAGTIRKYAVEDESWNVEYSFLTRPSISHDVFVSAKAVLKEARDYSAGPALIFMEGAMIGKRGFAFSGTEKTVYFGSDPMLKAERKTLEKRFGEKGMFGSKQTYNWKYLIELKSSRKTPVRVKVQEAAPVSGDKRIKLTVGSKPKAKVKDNKFEWLLDVPAKGKASLEYNVDMEAPDDMKIDFGLGR</sequence>
<keyword evidence="1" id="KW-0175">Coiled coil</keyword>
<reference evidence="5 6" key="1">
    <citation type="submission" date="2012-10" db="EMBL/GenBank/DDBJ databases">
        <authorList>
            <person name="Genoscope - CEA"/>
        </authorList>
    </citation>
    <scope>NUCLEOTIDE SEQUENCE [LARGE SCALE GENOMIC DNA]</scope>
    <source>
        <strain evidence="6">AM13 / DSM 14728</strain>
    </source>
</reference>
<feature type="signal peptide" evidence="2">
    <location>
        <begin position="1"/>
        <end position="22"/>
    </location>
</feature>
<dbReference type="PANTHER" id="PTHR31005:SF8">
    <property type="entry name" value="DUF4139 DOMAIN-CONTAINING PROTEIN"/>
    <property type="match status" value="1"/>
</dbReference>
<accession>L0RCK9</accession>
<evidence type="ECO:0000256" key="1">
    <source>
        <dbReference type="SAM" id="Coils"/>
    </source>
</evidence>
<dbReference type="Proteomes" id="UP000010808">
    <property type="component" value="Chromosome"/>
</dbReference>
<evidence type="ECO:0000259" key="3">
    <source>
        <dbReference type="Pfam" id="PF13598"/>
    </source>
</evidence>
<dbReference type="PANTHER" id="PTHR31005">
    <property type="entry name" value="DUF4139 DOMAIN-CONTAINING PROTEIN"/>
    <property type="match status" value="1"/>
</dbReference>
<evidence type="ECO:0000313" key="5">
    <source>
        <dbReference type="EMBL" id="CCO24484.1"/>
    </source>
</evidence>
<dbReference type="OrthoDB" id="5449693at2"/>
<dbReference type="STRING" id="1121451.DESAM_22217"/>
<keyword evidence="6" id="KW-1185">Reference proteome</keyword>
<dbReference type="InterPro" id="IPR025554">
    <property type="entry name" value="DUF4140"/>
</dbReference>
<gene>
    <name evidence="5" type="ORF">DESAM_22217</name>
</gene>
<feature type="domain" description="DUF4140" evidence="4">
    <location>
        <begin position="27"/>
        <end position="123"/>
    </location>
</feature>
<dbReference type="Pfam" id="PF13598">
    <property type="entry name" value="DUF4139"/>
    <property type="match status" value="1"/>
</dbReference>
<organism evidence="5 6">
    <name type="scientific">Maridesulfovibrio hydrothermalis AM13 = DSM 14728</name>
    <dbReference type="NCBI Taxonomy" id="1121451"/>
    <lineage>
        <taxon>Bacteria</taxon>
        <taxon>Pseudomonadati</taxon>
        <taxon>Thermodesulfobacteriota</taxon>
        <taxon>Desulfovibrionia</taxon>
        <taxon>Desulfovibrionales</taxon>
        <taxon>Desulfovibrionaceae</taxon>
        <taxon>Maridesulfovibrio</taxon>
    </lineage>
</organism>
<dbReference type="PROSITE" id="PS51257">
    <property type="entry name" value="PROKAR_LIPOPROTEIN"/>
    <property type="match status" value="1"/>
</dbReference>
<protein>
    <recommendedName>
        <fullName evidence="7">DUF4139 domain-containing protein</fullName>
    </recommendedName>
</protein>
<dbReference type="Pfam" id="PF13600">
    <property type="entry name" value="DUF4140"/>
    <property type="match status" value="1"/>
</dbReference>
<dbReference type="RefSeq" id="WP_015337084.1">
    <property type="nucleotide sequence ID" value="NC_020055.1"/>
</dbReference>
<dbReference type="HOGENOM" id="CLU_010457_3_1_7"/>
<keyword evidence="2" id="KW-0732">Signal</keyword>
<name>L0RCK9_9BACT</name>
<proteinExistence type="predicted"/>
<evidence type="ECO:0008006" key="7">
    <source>
        <dbReference type="Google" id="ProtNLM"/>
    </source>
</evidence>
<dbReference type="InterPro" id="IPR011935">
    <property type="entry name" value="CHP02231"/>
</dbReference>